<dbReference type="Proteomes" id="UP001302812">
    <property type="component" value="Unassembled WGS sequence"/>
</dbReference>
<sequence>MFIEAPLSSFPPSIFQHQLLKQCLHNLARLRLIHYTVRADKQRCSDTPMDGFPFTLDGNACPSSPSNFLFRDFSVPVFEVPDTQGLAGGLQLPEITISSSDSSVYTLSSTSKGKRPMYGSSTTTLTSTADSSDSQPDPRETASASTSKVASQMQLERNHLRLKTRCEHLEKENAQMREDKSANSKDLIRAEAVLEGVLSSAELSQGVFESLSELADILLAMRRRLS</sequence>
<name>A0AAN6TEM7_9PEZI</name>
<dbReference type="AlphaFoldDB" id="A0AAN6TEM7"/>
<organism evidence="2 3">
    <name type="scientific">Canariomyces notabilis</name>
    <dbReference type="NCBI Taxonomy" id="2074819"/>
    <lineage>
        <taxon>Eukaryota</taxon>
        <taxon>Fungi</taxon>
        <taxon>Dikarya</taxon>
        <taxon>Ascomycota</taxon>
        <taxon>Pezizomycotina</taxon>
        <taxon>Sordariomycetes</taxon>
        <taxon>Sordariomycetidae</taxon>
        <taxon>Sordariales</taxon>
        <taxon>Chaetomiaceae</taxon>
        <taxon>Canariomyces</taxon>
    </lineage>
</organism>
<feature type="compositionally biased region" description="Polar residues" evidence="1">
    <location>
        <begin position="142"/>
        <end position="153"/>
    </location>
</feature>
<reference evidence="2" key="2">
    <citation type="submission" date="2023-05" db="EMBL/GenBank/DDBJ databases">
        <authorList>
            <consortium name="Lawrence Berkeley National Laboratory"/>
            <person name="Steindorff A."/>
            <person name="Hensen N."/>
            <person name="Bonometti L."/>
            <person name="Westerberg I."/>
            <person name="Brannstrom I.O."/>
            <person name="Guillou S."/>
            <person name="Cros-Aarteil S."/>
            <person name="Calhoun S."/>
            <person name="Haridas S."/>
            <person name="Kuo A."/>
            <person name="Mondo S."/>
            <person name="Pangilinan J."/>
            <person name="Riley R."/>
            <person name="Labutti K."/>
            <person name="Andreopoulos B."/>
            <person name="Lipzen A."/>
            <person name="Chen C."/>
            <person name="Yanf M."/>
            <person name="Daum C."/>
            <person name="Ng V."/>
            <person name="Clum A."/>
            <person name="Ohm R."/>
            <person name="Martin F."/>
            <person name="Silar P."/>
            <person name="Natvig D."/>
            <person name="Lalanne C."/>
            <person name="Gautier V."/>
            <person name="Ament-Velasquez S.L."/>
            <person name="Kruys A."/>
            <person name="Hutchinson M.I."/>
            <person name="Powell A.J."/>
            <person name="Barry K."/>
            <person name="Miller A.N."/>
            <person name="Grigoriev I.V."/>
            <person name="Debuchy R."/>
            <person name="Gladieux P."/>
            <person name="Thoren M.H."/>
            <person name="Johannesson H."/>
        </authorList>
    </citation>
    <scope>NUCLEOTIDE SEQUENCE</scope>
    <source>
        <strain evidence="2">CBS 508.74</strain>
    </source>
</reference>
<accession>A0AAN6TEM7</accession>
<feature type="compositionally biased region" description="Low complexity" evidence="1">
    <location>
        <begin position="120"/>
        <end position="134"/>
    </location>
</feature>
<gene>
    <name evidence="2" type="ORF">N656DRAFT_638379</name>
</gene>
<evidence type="ECO:0000313" key="3">
    <source>
        <dbReference type="Proteomes" id="UP001302812"/>
    </source>
</evidence>
<feature type="region of interest" description="Disordered" evidence="1">
    <location>
        <begin position="104"/>
        <end position="153"/>
    </location>
</feature>
<dbReference type="EMBL" id="MU853340">
    <property type="protein sequence ID" value="KAK4113022.1"/>
    <property type="molecule type" value="Genomic_DNA"/>
</dbReference>
<proteinExistence type="predicted"/>
<protein>
    <submittedName>
        <fullName evidence="2">Uncharacterized protein</fullName>
    </submittedName>
</protein>
<dbReference type="RefSeq" id="XP_064670592.1">
    <property type="nucleotide sequence ID" value="XM_064810395.1"/>
</dbReference>
<comment type="caution">
    <text evidence="2">The sequence shown here is derived from an EMBL/GenBank/DDBJ whole genome shotgun (WGS) entry which is preliminary data.</text>
</comment>
<dbReference type="GeneID" id="89934520"/>
<evidence type="ECO:0000256" key="1">
    <source>
        <dbReference type="SAM" id="MobiDB-lite"/>
    </source>
</evidence>
<evidence type="ECO:0000313" key="2">
    <source>
        <dbReference type="EMBL" id="KAK4113022.1"/>
    </source>
</evidence>
<keyword evidence="3" id="KW-1185">Reference proteome</keyword>
<reference evidence="2" key="1">
    <citation type="journal article" date="2023" name="Mol. Phylogenet. Evol.">
        <title>Genome-scale phylogeny and comparative genomics of the fungal order Sordariales.</title>
        <authorList>
            <person name="Hensen N."/>
            <person name="Bonometti L."/>
            <person name="Westerberg I."/>
            <person name="Brannstrom I.O."/>
            <person name="Guillou S."/>
            <person name="Cros-Aarteil S."/>
            <person name="Calhoun S."/>
            <person name="Haridas S."/>
            <person name="Kuo A."/>
            <person name="Mondo S."/>
            <person name="Pangilinan J."/>
            <person name="Riley R."/>
            <person name="LaButti K."/>
            <person name="Andreopoulos B."/>
            <person name="Lipzen A."/>
            <person name="Chen C."/>
            <person name="Yan M."/>
            <person name="Daum C."/>
            <person name="Ng V."/>
            <person name="Clum A."/>
            <person name="Steindorff A."/>
            <person name="Ohm R.A."/>
            <person name="Martin F."/>
            <person name="Silar P."/>
            <person name="Natvig D.O."/>
            <person name="Lalanne C."/>
            <person name="Gautier V."/>
            <person name="Ament-Velasquez S.L."/>
            <person name="Kruys A."/>
            <person name="Hutchinson M.I."/>
            <person name="Powell A.J."/>
            <person name="Barry K."/>
            <person name="Miller A.N."/>
            <person name="Grigoriev I.V."/>
            <person name="Debuchy R."/>
            <person name="Gladieux P."/>
            <person name="Hiltunen Thoren M."/>
            <person name="Johannesson H."/>
        </authorList>
    </citation>
    <scope>NUCLEOTIDE SEQUENCE</scope>
    <source>
        <strain evidence="2">CBS 508.74</strain>
    </source>
</reference>